<dbReference type="EMBL" id="JACCBA010000001">
    <property type="protein sequence ID" value="NYD50171.1"/>
    <property type="molecule type" value="Genomic_DNA"/>
</dbReference>
<dbReference type="AlphaFoldDB" id="A0A7Y9ELX4"/>
<dbReference type="RefSeq" id="WP_179846778.1">
    <property type="nucleotide sequence ID" value="NZ_JACCBA010000001.1"/>
</dbReference>
<dbReference type="Proteomes" id="UP000529783">
    <property type="component" value="Unassembled WGS sequence"/>
</dbReference>
<gene>
    <name evidence="1" type="ORF">BJY14_006154</name>
</gene>
<reference evidence="1 2" key="1">
    <citation type="submission" date="2020-07" db="EMBL/GenBank/DDBJ databases">
        <title>Sequencing the genomes of 1000 actinobacteria strains.</title>
        <authorList>
            <person name="Klenk H.-P."/>
        </authorList>
    </citation>
    <scope>NUCLEOTIDE SEQUENCE [LARGE SCALE GENOMIC DNA]</scope>
    <source>
        <strain evidence="1 2">DSM 40398</strain>
    </source>
</reference>
<evidence type="ECO:0000313" key="2">
    <source>
        <dbReference type="Proteomes" id="UP000529783"/>
    </source>
</evidence>
<comment type="caution">
    <text evidence="1">The sequence shown here is derived from an EMBL/GenBank/DDBJ whole genome shotgun (WGS) entry which is preliminary data.</text>
</comment>
<protein>
    <submittedName>
        <fullName evidence="1">Uncharacterized protein</fullName>
    </submittedName>
</protein>
<sequence length="57" mass="6346">MPIGLVTRAEYVLRTRQVYVDVMLRPRPVTEAVTDTGIGGASRAALSARPRHRDRGR</sequence>
<name>A0A7Y9ELX4_9ACTN</name>
<evidence type="ECO:0000313" key="1">
    <source>
        <dbReference type="EMBL" id="NYD50171.1"/>
    </source>
</evidence>
<organism evidence="1 2">
    <name type="scientific">Actinomadura luteofluorescens</name>
    <dbReference type="NCBI Taxonomy" id="46163"/>
    <lineage>
        <taxon>Bacteria</taxon>
        <taxon>Bacillati</taxon>
        <taxon>Actinomycetota</taxon>
        <taxon>Actinomycetes</taxon>
        <taxon>Streptosporangiales</taxon>
        <taxon>Thermomonosporaceae</taxon>
        <taxon>Actinomadura</taxon>
    </lineage>
</organism>
<keyword evidence="2" id="KW-1185">Reference proteome</keyword>
<proteinExistence type="predicted"/>
<accession>A0A7Y9ELX4</accession>